<evidence type="ECO:0000313" key="6">
    <source>
        <dbReference type="Proteomes" id="UP000826271"/>
    </source>
</evidence>
<dbReference type="PROSITE" id="PS51471">
    <property type="entry name" value="FE2OG_OXY"/>
    <property type="match status" value="1"/>
</dbReference>
<evidence type="ECO:0000259" key="4">
    <source>
        <dbReference type="PROSITE" id="PS51471"/>
    </source>
</evidence>
<dbReference type="InterPro" id="IPR050231">
    <property type="entry name" value="Iron_ascorbate_oxido_reductase"/>
</dbReference>
<dbReference type="GO" id="GO:0002238">
    <property type="term" value="P:response to molecule of fungal origin"/>
    <property type="evidence" value="ECO:0007669"/>
    <property type="project" value="UniProtKB-ARBA"/>
</dbReference>
<organism evidence="5 6">
    <name type="scientific">Buddleja alternifolia</name>
    <dbReference type="NCBI Taxonomy" id="168488"/>
    <lineage>
        <taxon>Eukaryota</taxon>
        <taxon>Viridiplantae</taxon>
        <taxon>Streptophyta</taxon>
        <taxon>Embryophyta</taxon>
        <taxon>Tracheophyta</taxon>
        <taxon>Spermatophyta</taxon>
        <taxon>Magnoliopsida</taxon>
        <taxon>eudicotyledons</taxon>
        <taxon>Gunneridae</taxon>
        <taxon>Pentapetalae</taxon>
        <taxon>asterids</taxon>
        <taxon>lamiids</taxon>
        <taxon>Lamiales</taxon>
        <taxon>Scrophulariaceae</taxon>
        <taxon>Buddlejeae</taxon>
        <taxon>Buddleja</taxon>
    </lineage>
</organism>
<protein>
    <recommendedName>
        <fullName evidence="4">Fe2OG dioxygenase domain-containing protein</fullName>
    </recommendedName>
</protein>
<dbReference type="GO" id="GO:0009805">
    <property type="term" value="P:coumarin biosynthetic process"/>
    <property type="evidence" value="ECO:0007669"/>
    <property type="project" value="UniProtKB-ARBA"/>
</dbReference>
<dbReference type="Pfam" id="PF03171">
    <property type="entry name" value="2OG-FeII_Oxy"/>
    <property type="match status" value="1"/>
</dbReference>
<dbReference type="Pfam" id="PF14226">
    <property type="entry name" value="DIOX_N"/>
    <property type="match status" value="1"/>
</dbReference>
<reference evidence="5" key="1">
    <citation type="submission" date="2019-10" db="EMBL/GenBank/DDBJ databases">
        <authorList>
            <person name="Zhang R."/>
            <person name="Pan Y."/>
            <person name="Wang J."/>
            <person name="Ma R."/>
            <person name="Yu S."/>
        </authorList>
    </citation>
    <scope>NUCLEOTIDE SEQUENCE</scope>
    <source>
        <strain evidence="5">LA-IB0</strain>
        <tissue evidence="5">Leaf</tissue>
    </source>
</reference>
<evidence type="ECO:0000256" key="3">
    <source>
        <dbReference type="RuleBase" id="RU003682"/>
    </source>
</evidence>
<evidence type="ECO:0000256" key="2">
    <source>
        <dbReference type="ARBA" id="ARBA00023004"/>
    </source>
</evidence>
<dbReference type="InterPro" id="IPR005123">
    <property type="entry name" value="Oxoglu/Fe-dep_dioxygenase_dom"/>
</dbReference>
<dbReference type="PANTHER" id="PTHR47990">
    <property type="entry name" value="2-OXOGLUTARATE (2OG) AND FE(II)-DEPENDENT OXYGENASE SUPERFAMILY PROTEIN-RELATED"/>
    <property type="match status" value="1"/>
</dbReference>
<comment type="caution">
    <text evidence="5">The sequence shown here is derived from an EMBL/GenBank/DDBJ whole genome shotgun (WGS) entry which is preliminary data.</text>
</comment>
<dbReference type="AlphaFoldDB" id="A0AAV6WA62"/>
<keyword evidence="3" id="KW-0560">Oxidoreductase</keyword>
<accession>A0AAV6WA62</accession>
<dbReference type="GO" id="GO:0046872">
    <property type="term" value="F:metal ion binding"/>
    <property type="evidence" value="ECO:0007669"/>
    <property type="project" value="UniProtKB-KW"/>
</dbReference>
<sequence length="305" mass="34585">MATKCRSIPVINIQEFSTLAEKIVKACEEWGCFRLVNHGLPMALMSEMKAVTESLFDKPREIKQRNSHPQADKGYIWYTHVYESFCLYDFTSPAAIDDFCDQLDASPHQREIIHKYVFALYDIAQLVGSKLTEGLGLSGGGGDVFRGYKCQLKMNKYNCSDETVGLSGGPLHTDVGFITVLQDDDVVNGLEMVQKLTAEIMPVHPMPGSLVINVGDIGMVWSNARLYNVKHRVQCYEPRDRFSIALFILAHKDEKVEAPPELVDFEHPRHYVPFYFEDYRRVRMLTKSGTGEALDLFSTKNSRSI</sequence>
<comment type="similarity">
    <text evidence="3">Belongs to the iron/ascorbate-dependent oxidoreductase family.</text>
</comment>
<dbReference type="InterPro" id="IPR026992">
    <property type="entry name" value="DIOX_N"/>
</dbReference>
<proteinExistence type="inferred from homology"/>
<dbReference type="Proteomes" id="UP000826271">
    <property type="component" value="Unassembled WGS sequence"/>
</dbReference>
<dbReference type="EMBL" id="WHWC01000018">
    <property type="protein sequence ID" value="KAG8364786.1"/>
    <property type="molecule type" value="Genomic_DNA"/>
</dbReference>
<keyword evidence="6" id="KW-1185">Reference proteome</keyword>
<name>A0AAV6WA62_9LAMI</name>
<keyword evidence="2 3" id="KW-0408">Iron</keyword>
<keyword evidence="1 3" id="KW-0479">Metal-binding</keyword>
<dbReference type="GO" id="GO:0016706">
    <property type="term" value="F:2-oxoglutarate-dependent dioxygenase activity"/>
    <property type="evidence" value="ECO:0007669"/>
    <property type="project" value="UniProtKB-ARBA"/>
</dbReference>
<dbReference type="InterPro" id="IPR044861">
    <property type="entry name" value="IPNS-like_FE2OG_OXY"/>
</dbReference>
<dbReference type="SUPFAM" id="SSF51197">
    <property type="entry name" value="Clavaminate synthase-like"/>
    <property type="match status" value="1"/>
</dbReference>
<dbReference type="Gene3D" id="2.60.120.330">
    <property type="entry name" value="B-lactam Antibiotic, Isopenicillin N Synthase, Chain"/>
    <property type="match status" value="1"/>
</dbReference>
<gene>
    <name evidence="5" type="ORF">BUALT_Bualt18G0035000</name>
</gene>
<feature type="domain" description="Fe2OG dioxygenase" evidence="4">
    <location>
        <begin position="146"/>
        <end position="250"/>
    </location>
</feature>
<dbReference type="InterPro" id="IPR027443">
    <property type="entry name" value="IPNS-like_sf"/>
</dbReference>
<evidence type="ECO:0000313" key="5">
    <source>
        <dbReference type="EMBL" id="KAG8364786.1"/>
    </source>
</evidence>
<evidence type="ECO:0000256" key="1">
    <source>
        <dbReference type="ARBA" id="ARBA00022723"/>
    </source>
</evidence>